<dbReference type="RefSeq" id="XP_041683702.1">
    <property type="nucleotide sequence ID" value="XM_041833327.1"/>
</dbReference>
<reference evidence="2" key="1">
    <citation type="journal article" date="2016" name="Genome Biol. Evol.">
        <title>Comparative 'omics' of the Fusarium fujikuroi species complex highlights differences in genetic potential and metabolite synthesis.</title>
        <authorList>
            <person name="Niehaus E.-M."/>
            <person name="Muensterkoetter M."/>
            <person name="Proctor R.H."/>
            <person name="Brown D.W."/>
            <person name="Sharon A."/>
            <person name="Idan Y."/>
            <person name="Oren-Young L."/>
            <person name="Sieber C.M."/>
            <person name="Novak O."/>
            <person name="Pencik A."/>
            <person name="Tarkowska D."/>
            <person name="Hromadova K."/>
            <person name="Freeman S."/>
            <person name="Maymon M."/>
            <person name="Elazar M."/>
            <person name="Youssef S.A."/>
            <person name="El-Shabrawy E.S.M."/>
            <person name="Shalaby A.B.A."/>
            <person name="Houterman P."/>
            <person name="Brock N.L."/>
            <person name="Burkhardt I."/>
            <person name="Tsavkelova E.A."/>
            <person name="Dickschat J.S."/>
            <person name="Galuszka P."/>
            <person name="Gueldener U."/>
            <person name="Tudzynski B."/>
        </authorList>
    </citation>
    <scope>NUCLEOTIDE SEQUENCE [LARGE SCALE GENOMIC DNA]</scope>
    <source>
        <strain evidence="2">MRC7560</strain>
    </source>
</reference>
<dbReference type="AlphaFoldDB" id="A0A1L7TD72"/>
<protein>
    <submittedName>
        <fullName evidence="1">Uncharacterized protein</fullName>
    </submittedName>
</protein>
<dbReference type="VEuPathDB" id="FungiDB:FMAN_13812"/>
<sequence length="133" mass="15207">MASPRYLLRVFVRFRLHSAQFLVLPLTRSSYRAVQSPPSFTNFQSCKFPLRGFVHLQLQALSADQSCSNQIITMAPKRPEIKFSSVPLAQRVTSVSSCTRVSTRVSTYPLSSSIRFHEHPRRIRSYSSMSYTC</sequence>
<accession>A0A1L7TD72</accession>
<name>A0A1L7TD72_FUSMA</name>
<comment type="caution">
    <text evidence="1">The sequence shown here is derived from an EMBL/GenBank/DDBJ whole genome shotgun (WGS) entry which is preliminary data.</text>
</comment>
<dbReference type="GeneID" id="65093061"/>
<dbReference type="EMBL" id="FCQH01000007">
    <property type="protein sequence ID" value="CVK95889.1"/>
    <property type="molecule type" value="Genomic_DNA"/>
</dbReference>
<gene>
    <name evidence="1" type="ORF">FMAN_13812</name>
</gene>
<evidence type="ECO:0000313" key="1">
    <source>
        <dbReference type="EMBL" id="CVK95889.1"/>
    </source>
</evidence>
<organism evidence="1 2">
    <name type="scientific">Fusarium mangiferae</name>
    <name type="common">Mango malformation disease fungus</name>
    <dbReference type="NCBI Taxonomy" id="192010"/>
    <lineage>
        <taxon>Eukaryota</taxon>
        <taxon>Fungi</taxon>
        <taxon>Dikarya</taxon>
        <taxon>Ascomycota</taxon>
        <taxon>Pezizomycotina</taxon>
        <taxon>Sordariomycetes</taxon>
        <taxon>Hypocreomycetidae</taxon>
        <taxon>Hypocreales</taxon>
        <taxon>Nectriaceae</taxon>
        <taxon>Fusarium</taxon>
        <taxon>Fusarium fujikuroi species complex</taxon>
    </lineage>
</organism>
<dbReference type="Proteomes" id="UP000184255">
    <property type="component" value="Unassembled WGS sequence"/>
</dbReference>
<keyword evidence="2" id="KW-1185">Reference proteome</keyword>
<proteinExistence type="predicted"/>
<evidence type="ECO:0000313" key="2">
    <source>
        <dbReference type="Proteomes" id="UP000184255"/>
    </source>
</evidence>